<dbReference type="InterPro" id="IPR003869">
    <property type="entry name" value="Polysac_CapD-like"/>
</dbReference>
<dbReference type="CDD" id="cd05237">
    <property type="entry name" value="UDP_invert_4-6DH_SDR_e"/>
    <property type="match status" value="1"/>
</dbReference>
<name>A0ABT8WD97_9FLAO</name>
<evidence type="ECO:0000259" key="2">
    <source>
        <dbReference type="Pfam" id="PF02719"/>
    </source>
</evidence>
<dbReference type="PANTHER" id="PTHR43318">
    <property type="entry name" value="UDP-N-ACETYLGLUCOSAMINE 4,6-DEHYDRATASE"/>
    <property type="match status" value="1"/>
</dbReference>
<dbReference type="InterPro" id="IPR051203">
    <property type="entry name" value="Polysaccharide_Synthase-Rel"/>
</dbReference>
<dbReference type="SUPFAM" id="SSF51735">
    <property type="entry name" value="NAD(P)-binding Rossmann-fold domains"/>
    <property type="match status" value="1"/>
</dbReference>
<evidence type="ECO:0000313" key="4">
    <source>
        <dbReference type="Proteomes" id="UP001176883"/>
    </source>
</evidence>
<evidence type="ECO:0000313" key="3">
    <source>
        <dbReference type="EMBL" id="MDO5971103.1"/>
    </source>
</evidence>
<comment type="similarity">
    <text evidence="1">Belongs to the polysaccharide synthase family.</text>
</comment>
<feature type="domain" description="Polysaccharide biosynthesis protein CapD-like" evidence="2">
    <location>
        <begin position="49"/>
        <end position="331"/>
    </location>
</feature>
<keyword evidence="4" id="KW-1185">Reference proteome</keyword>
<evidence type="ECO:0000256" key="1">
    <source>
        <dbReference type="ARBA" id="ARBA00007430"/>
    </source>
</evidence>
<protein>
    <submittedName>
        <fullName evidence="3">Polysaccharide biosynthesis protein</fullName>
    </submittedName>
</protein>
<dbReference type="Gene3D" id="3.40.50.720">
    <property type="entry name" value="NAD(P)-binding Rossmann-like Domain"/>
    <property type="match status" value="1"/>
</dbReference>
<dbReference type="InterPro" id="IPR036291">
    <property type="entry name" value="NAD(P)-bd_dom_sf"/>
</dbReference>
<accession>A0ABT8WD97</accession>
<gene>
    <name evidence="3" type="ORF">Q4Q35_14945</name>
</gene>
<comment type="caution">
    <text evidence="3">The sequence shown here is derived from an EMBL/GenBank/DDBJ whole genome shotgun (WGS) entry which is preliminary data.</text>
</comment>
<dbReference type="Pfam" id="PF02719">
    <property type="entry name" value="Polysacc_synt_2"/>
    <property type="match status" value="1"/>
</dbReference>
<sequence length="366" mass="41191">MHLSQVKSEMNTSTSNHIDQLLIDSGLFPTKKQKQSPSSNNFDFSNEIILITGAAGSIGSELTKQLLTCNYKKLILVDVAESPLYNLIKDLEFEDTSKINFLILNITENQPLKHLFETYKPTLVFHAAAYKHVPLMEKNPYEAIKLNIMGTKLLADLSIEYGLKKFIFISTDKAVNPISVMGKSKLIAENYLNSLSTKSKTQFAITRFGNILGSNGSVLPLFKKQIELNMPLTVTNKSISRYFISKTKACTLILQIATFNNKESNSFTFNMGEPIKIIDLAERLATLYKTFGKKIKIKIIGIRPGEKLHEDIVSKNEILIPTENKNILLIKQKNNLETKEIDFSNLELITPSTSNSEMRSVLEAYV</sequence>
<dbReference type="PANTHER" id="PTHR43318:SF1">
    <property type="entry name" value="POLYSACCHARIDE BIOSYNTHESIS PROTEIN EPSC-RELATED"/>
    <property type="match status" value="1"/>
</dbReference>
<reference evidence="3" key="1">
    <citation type="submission" date="2023-07" db="EMBL/GenBank/DDBJ databases">
        <title>Two novel species in the genus Flavivirga.</title>
        <authorList>
            <person name="Kwon K."/>
        </authorList>
    </citation>
    <scope>NUCLEOTIDE SEQUENCE</scope>
    <source>
        <strain evidence="3">KCTC 52353</strain>
    </source>
</reference>
<dbReference type="Proteomes" id="UP001176883">
    <property type="component" value="Unassembled WGS sequence"/>
</dbReference>
<organism evidence="3 4">
    <name type="scientific">Flavivirga aquimarina</name>
    <dbReference type="NCBI Taxonomy" id="2027862"/>
    <lineage>
        <taxon>Bacteria</taxon>
        <taxon>Pseudomonadati</taxon>
        <taxon>Bacteroidota</taxon>
        <taxon>Flavobacteriia</taxon>
        <taxon>Flavobacteriales</taxon>
        <taxon>Flavobacteriaceae</taxon>
        <taxon>Flavivirga</taxon>
    </lineage>
</organism>
<dbReference type="EMBL" id="JAUOEK010000142">
    <property type="protein sequence ID" value="MDO5971103.1"/>
    <property type="molecule type" value="Genomic_DNA"/>
</dbReference>
<proteinExistence type="inferred from homology"/>
<dbReference type="RefSeq" id="WP_303278806.1">
    <property type="nucleotide sequence ID" value="NZ_JAUOEK010000142.1"/>
</dbReference>